<evidence type="ECO:0000313" key="1">
    <source>
        <dbReference type="EMBL" id="OAH45462.1"/>
    </source>
</evidence>
<dbReference type="EMBL" id="LSTR01000025">
    <property type="protein sequence ID" value="OAH45462.1"/>
    <property type="molecule type" value="Genomic_DNA"/>
</dbReference>
<gene>
    <name evidence="1" type="ORF">AX777_17815</name>
</gene>
<organism evidence="1 2">
    <name type="scientific">Sphingobium yanoikuyae</name>
    <name type="common">Sphingomonas yanoikuyae</name>
    <dbReference type="NCBI Taxonomy" id="13690"/>
    <lineage>
        <taxon>Bacteria</taxon>
        <taxon>Pseudomonadati</taxon>
        <taxon>Pseudomonadota</taxon>
        <taxon>Alphaproteobacteria</taxon>
        <taxon>Sphingomonadales</taxon>
        <taxon>Sphingomonadaceae</taxon>
        <taxon>Sphingobium</taxon>
    </lineage>
</organism>
<proteinExistence type="predicted"/>
<name>A0A177JW73_SPHYA</name>
<sequence>MKQNLLGDNDMEADDHFMDIADAMQIVLDLAAVQLGRATQRALDALSPLGEKEKLLAISTVADFAVNQLGDD</sequence>
<dbReference type="AlphaFoldDB" id="A0A177JW73"/>
<dbReference type="Proteomes" id="UP000077262">
    <property type="component" value="Unassembled WGS sequence"/>
</dbReference>
<comment type="caution">
    <text evidence="1">The sequence shown here is derived from an EMBL/GenBank/DDBJ whole genome shotgun (WGS) entry which is preliminary data.</text>
</comment>
<protein>
    <submittedName>
        <fullName evidence="1">Uncharacterized protein</fullName>
    </submittedName>
</protein>
<evidence type="ECO:0000313" key="2">
    <source>
        <dbReference type="Proteomes" id="UP000077262"/>
    </source>
</evidence>
<dbReference type="RefSeq" id="WP_063976291.1">
    <property type="nucleotide sequence ID" value="NZ_LSTR01000025.1"/>
</dbReference>
<reference evidence="1 2" key="1">
    <citation type="submission" date="2016-02" db="EMBL/GenBank/DDBJ databases">
        <authorList>
            <person name="Wen L."/>
            <person name="He K."/>
            <person name="Yang H."/>
        </authorList>
    </citation>
    <scope>NUCLEOTIDE SEQUENCE [LARGE SCALE GENOMIC DNA]</scope>
    <source>
        <strain evidence="1 2">CD09_2</strain>
    </source>
</reference>
<accession>A0A177JW73</accession>